<evidence type="ECO:0000256" key="3">
    <source>
        <dbReference type="PROSITE-ProRule" id="PRU00221"/>
    </source>
</evidence>
<dbReference type="Proteomes" id="UP000886523">
    <property type="component" value="Unassembled WGS sequence"/>
</dbReference>
<gene>
    <name evidence="6" type="ORF">BS47DRAFT_1489112</name>
</gene>
<keyword evidence="4" id="KW-0175">Coiled coil</keyword>
<dbReference type="Pfam" id="PF00400">
    <property type="entry name" value="WD40"/>
    <property type="match status" value="3"/>
</dbReference>
<keyword evidence="7" id="KW-1185">Reference proteome</keyword>
<accession>A0A9P6AJQ6</accession>
<protein>
    <recommendedName>
        <fullName evidence="8">Mitochondrial fission protein</fullName>
    </recommendedName>
</protein>
<dbReference type="PANTHER" id="PTHR22847">
    <property type="entry name" value="WD40 REPEAT PROTEIN"/>
    <property type="match status" value="1"/>
</dbReference>
<dbReference type="InterPro" id="IPR036322">
    <property type="entry name" value="WD40_repeat_dom_sf"/>
</dbReference>
<evidence type="ECO:0000256" key="4">
    <source>
        <dbReference type="SAM" id="Coils"/>
    </source>
</evidence>
<feature type="compositionally biased region" description="Low complexity" evidence="5">
    <location>
        <begin position="430"/>
        <end position="445"/>
    </location>
</feature>
<sequence length="695" mass="75322">MSVPPSRARQKDESKDHSEPIASSSTTNSRLANISKAIITPFSSYKSDSTKVLSDLAPVLMTPKIINAAASSSSKSTQGYNVSQRQRAYRPTAKAIDFALLGRAPGRLTGAGRRLTSHDLEIVEATSELLEADIPEPEGVAADVSLLRGFNATIPSSQRGKTRRRKTRNVDTPHLGLKRLGMNARGLLNDSNYDSAGPEDSFAQGPKGRPRRGRESLAATVRLGREELERQAQEILLDKENLRVRRTLIHAESSEIVAKISGLEALRQKLDKDLLKIQEEELELDDECNSIPDCLFGPSPDGPCVVESVQDRLAYEETVSKNPNVRPSEAHVMASQSIRRKKGPAFLPSEHDELPPAVAFMTLDSHHGAITCLDFSEPYGLLVSASANVAEEGGESELEVVKCVQVEEHVCITGGSDSKVRLWDLRRAGESSSGNESGGTVSNGEDGVFGEPSEGPCVRVLEGHSSSVTSLFFEDATLVTGASDKTIRQWDLTTGQCVLTMDILWAISHPPLAASAASGPAAGLLKAVSGPFAVATPPYADGSWDMYQDFVGGLQFWGYALVSGSGDSAVRMWDMRTGQAHRTLMGHTGAVTCVQFDEHHIVSGSLDKTVRIWDLRTGGISDSIRFEYPVTSLQFDSRKVVACAGENGVKIYNRTTLQLSTLSTNGHTQPAERVRYMDRYMVSGGRDSRVKIWAI</sequence>
<reference evidence="6" key="1">
    <citation type="journal article" date="2020" name="Nat. Commun.">
        <title>Large-scale genome sequencing of mycorrhizal fungi provides insights into the early evolution of symbiotic traits.</title>
        <authorList>
            <person name="Miyauchi S."/>
            <person name="Kiss E."/>
            <person name="Kuo A."/>
            <person name="Drula E."/>
            <person name="Kohler A."/>
            <person name="Sanchez-Garcia M."/>
            <person name="Morin E."/>
            <person name="Andreopoulos B."/>
            <person name="Barry K.W."/>
            <person name="Bonito G."/>
            <person name="Buee M."/>
            <person name="Carver A."/>
            <person name="Chen C."/>
            <person name="Cichocki N."/>
            <person name="Clum A."/>
            <person name="Culley D."/>
            <person name="Crous P.W."/>
            <person name="Fauchery L."/>
            <person name="Girlanda M."/>
            <person name="Hayes R.D."/>
            <person name="Keri Z."/>
            <person name="LaButti K."/>
            <person name="Lipzen A."/>
            <person name="Lombard V."/>
            <person name="Magnuson J."/>
            <person name="Maillard F."/>
            <person name="Murat C."/>
            <person name="Nolan M."/>
            <person name="Ohm R.A."/>
            <person name="Pangilinan J."/>
            <person name="Pereira M.F."/>
            <person name="Perotto S."/>
            <person name="Peter M."/>
            <person name="Pfister S."/>
            <person name="Riley R."/>
            <person name="Sitrit Y."/>
            <person name="Stielow J.B."/>
            <person name="Szollosi G."/>
            <person name="Zifcakova L."/>
            <person name="Stursova M."/>
            <person name="Spatafora J.W."/>
            <person name="Tedersoo L."/>
            <person name="Vaario L.M."/>
            <person name="Yamada A."/>
            <person name="Yan M."/>
            <person name="Wang P."/>
            <person name="Xu J."/>
            <person name="Bruns T."/>
            <person name="Baldrian P."/>
            <person name="Vilgalys R."/>
            <person name="Dunand C."/>
            <person name="Henrissat B."/>
            <person name="Grigoriev I.V."/>
            <person name="Hibbett D."/>
            <person name="Nagy L.G."/>
            <person name="Martin F.M."/>
        </authorList>
    </citation>
    <scope>NUCLEOTIDE SEQUENCE</scope>
    <source>
        <strain evidence="6">UP504</strain>
    </source>
</reference>
<keyword evidence="2" id="KW-0677">Repeat</keyword>
<name>A0A9P6AJQ6_9AGAM</name>
<evidence type="ECO:0008006" key="8">
    <source>
        <dbReference type="Google" id="ProtNLM"/>
    </source>
</evidence>
<dbReference type="Gene3D" id="2.130.10.10">
    <property type="entry name" value="YVTN repeat-like/Quinoprotein amine dehydrogenase"/>
    <property type="match status" value="2"/>
</dbReference>
<dbReference type="InterPro" id="IPR019775">
    <property type="entry name" value="WD40_repeat_CS"/>
</dbReference>
<dbReference type="PRINTS" id="PR00320">
    <property type="entry name" value="GPROTEINBRPT"/>
</dbReference>
<evidence type="ECO:0000256" key="1">
    <source>
        <dbReference type="ARBA" id="ARBA00022574"/>
    </source>
</evidence>
<keyword evidence="1 3" id="KW-0853">WD repeat</keyword>
<evidence type="ECO:0000256" key="2">
    <source>
        <dbReference type="ARBA" id="ARBA00022737"/>
    </source>
</evidence>
<evidence type="ECO:0000313" key="7">
    <source>
        <dbReference type="Proteomes" id="UP000886523"/>
    </source>
</evidence>
<feature type="repeat" description="WD" evidence="3">
    <location>
        <begin position="584"/>
        <end position="623"/>
    </location>
</feature>
<feature type="coiled-coil region" evidence="4">
    <location>
        <begin position="225"/>
        <end position="287"/>
    </location>
</feature>
<dbReference type="SMART" id="SM00320">
    <property type="entry name" value="WD40"/>
    <property type="match status" value="6"/>
</dbReference>
<dbReference type="PROSITE" id="PS50294">
    <property type="entry name" value="WD_REPEATS_REGION"/>
    <property type="match status" value="3"/>
</dbReference>
<dbReference type="CDD" id="cd00200">
    <property type="entry name" value="WD40"/>
    <property type="match status" value="1"/>
</dbReference>
<feature type="region of interest" description="Disordered" evidence="5">
    <location>
        <begin position="188"/>
        <end position="215"/>
    </location>
</feature>
<feature type="repeat" description="WD" evidence="3">
    <location>
        <begin position="561"/>
        <end position="583"/>
    </location>
</feature>
<dbReference type="GO" id="GO:1990234">
    <property type="term" value="C:transferase complex"/>
    <property type="evidence" value="ECO:0007669"/>
    <property type="project" value="UniProtKB-ARBA"/>
</dbReference>
<dbReference type="InterPro" id="IPR001680">
    <property type="entry name" value="WD40_rpt"/>
</dbReference>
<comment type="caution">
    <text evidence="6">The sequence shown here is derived from an EMBL/GenBank/DDBJ whole genome shotgun (WGS) entry which is preliminary data.</text>
</comment>
<feature type="repeat" description="WD" evidence="3">
    <location>
        <begin position="461"/>
        <end position="500"/>
    </location>
</feature>
<dbReference type="SUPFAM" id="SSF50978">
    <property type="entry name" value="WD40 repeat-like"/>
    <property type="match status" value="1"/>
</dbReference>
<feature type="region of interest" description="Disordered" evidence="5">
    <location>
        <begin position="429"/>
        <end position="454"/>
    </location>
</feature>
<dbReference type="EMBL" id="MU129093">
    <property type="protein sequence ID" value="KAF9506983.1"/>
    <property type="molecule type" value="Genomic_DNA"/>
</dbReference>
<organism evidence="6 7">
    <name type="scientific">Hydnum rufescens UP504</name>
    <dbReference type="NCBI Taxonomy" id="1448309"/>
    <lineage>
        <taxon>Eukaryota</taxon>
        <taxon>Fungi</taxon>
        <taxon>Dikarya</taxon>
        <taxon>Basidiomycota</taxon>
        <taxon>Agaricomycotina</taxon>
        <taxon>Agaricomycetes</taxon>
        <taxon>Cantharellales</taxon>
        <taxon>Hydnaceae</taxon>
        <taxon>Hydnum</taxon>
    </lineage>
</organism>
<dbReference type="AlphaFoldDB" id="A0A9P6AJQ6"/>
<dbReference type="PANTHER" id="PTHR22847:SF637">
    <property type="entry name" value="WD REPEAT DOMAIN 5B"/>
    <property type="match status" value="1"/>
</dbReference>
<dbReference type="PROSITE" id="PS50082">
    <property type="entry name" value="WD_REPEATS_2"/>
    <property type="match status" value="5"/>
</dbReference>
<dbReference type="PROSITE" id="PS00678">
    <property type="entry name" value="WD_REPEATS_1"/>
    <property type="match status" value="2"/>
</dbReference>
<dbReference type="GO" id="GO:0005634">
    <property type="term" value="C:nucleus"/>
    <property type="evidence" value="ECO:0007669"/>
    <property type="project" value="TreeGrafter"/>
</dbReference>
<dbReference type="OrthoDB" id="496at2759"/>
<evidence type="ECO:0000313" key="6">
    <source>
        <dbReference type="EMBL" id="KAF9506983.1"/>
    </source>
</evidence>
<feature type="region of interest" description="Disordered" evidence="5">
    <location>
        <begin position="1"/>
        <end position="27"/>
    </location>
</feature>
<dbReference type="InterPro" id="IPR015943">
    <property type="entry name" value="WD40/YVTN_repeat-like_dom_sf"/>
</dbReference>
<dbReference type="InterPro" id="IPR020472">
    <property type="entry name" value="WD40_PAC1"/>
</dbReference>
<feature type="compositionally biased region" description="Basic and acidic residues" evidence="5">
    <location>
        <begin position="9"/>
        <end position="19"/>
    </location>
</feature>
<feature type="repeat" description="WD" evidence="3">
    <location>
        <begin position="412"/>
        <end position="433"/>
    </location>
</feature>
<dbReference type="Gene3D" id="6.10.280.220">
    <property type="match status" value="1"/>
</dbReference>
<proteinExistence type="predicted"/>
<feature type="repeat" description="WD" evidence="3">
    <location>
        <begin position="664"/>
        <end position="695"/>
    </location>
</feature>
<evidence type="ECO:0000256" key="5">
    <source>
        <dbReference type="SAM" id="MobiDB-lite"/>
    </source>
</evidence>